<gene>
    <name evidence="2" type="ORF">EYF80_032555</name>
</gene>
<feature type="region of interest" description="Disordered" evidence="1">
    <location>
        <begin position="206"/>
        <end position="254"/>
    </location>
</feature>
<evidence type="ECO:0000256" key="1">
    <source>
        <dbReference type="SAM" id="MobiDB-lite"/>
    </source>
</evidence>
<dbReference type="EMBL" id="SRLO01000410">
    <property type="protein sequence ID" value="TNN57221.1"/>
    <property type="molecule type" value="Genomic_DNA"/>
</dbReference>
<accession>A0A4Z2GV35</accession>
<sequence length="254" mass="27700">MQRTSQPVHGGAEGQVGVGQRAAHQVADAPVDGEVEPHQLGELGVAVAQHVAEVVGPVQVGVDGSDAAALAHSSATHLLLRGHLSCDEQPEETFGQRLFTSGSFRQQLLTLWNAVATEADALCINGEREQLTNDPERHHQEDAVLQAGLEVVHHRPLEVLDAVRRPQNVALIWIQLQGVIGFHLHQSAQELRAVLEMAQSEVTSQLPDVRKRGGREGMAGCVTGGTEMKSREESSYRINRDEEQRGKQLQNKQR</sequence>
<evidence type="ECO:0000313" key="3">
    <source>
        <dbReference type="Proteomes" id="UP000314294"/>
    </source>
</evidence>
<dbReference type="AlphaFoldDB" id="A0A4Z2GV35"/>
<protein>
    <submittedName>
        <fullName evidence="2">Uncharacterized protein</fullName>
    </submittedName>
</protein>
<feature type="region of interest" description="Disordered" evidence="1">
    <location>
        <begin position="1"/>
        <end position="27"/>
    </location>
</feature>
<name>A0A4Z2GV35_9TELE</name>
<evidence type="ECO:0000313" key="2">
    <source>
        <dbReference type="EMBL" id="TNN57221.1"/>
    </source>
</evidence>
<dbReference type="Proteomes" id="UP000314294">
    <property type="component" value="Unassembled WGS sequence"/>
</dbReference>
<keyword evidence="3" id="KW-1185">Reference proteome</keyword>
<proteinExistence type="predicted"/>
<comment type="caution">
    <text evidence="2">The sequence shown here is derived from an EMBL/GenBank/DDBJ whole genome shotgun (WGS) entry which is preliminary data.</text>
</comment>
<organism evidence="2 3">
    <name type="scientific">Liparis tanakae</name>
    <name type="common">Tanaka's snailfish</name>
    <dbReference type="NCBI Taxonomy" id="230148"/>
    <lineage>
        <taxon>Eukaryota</taxon>
        <taxon>Metazoa</taxon>
        <taxon>Chordata</taxon>
        <taxon>Craniata</taxon>
        <taxon>Vertebrata</taxon>
        <taxon>Euteleostomi</taxon>
        <taxon>Actinopterygii</taxon>
        <taxon>Neopterygii</taxon>
        <taxon>Teleostei</taxon>
        <taxon>Neoteleostei</taxon>
        <taxon>Acanthomorphata</taxon>
        <taxon>Eupercaria</taxon>
        <taxon>Perciformes</taxon>
        <taxon>Cottioidei</taxon>
        <taxon>Cottales</taxon>
        <taxon>Liparidae</taxon>
        <taxon>Liparis</taxon>
    </lineage>
</organism>
<feature type="compositionally biased region" description="Basic and acidic residues" evidence="1">
    <location>
        <begin position="228"/>
        <end position="246"/>
    </location>
</feature>
<reference evidence="2 3" key="1">
    <citation type="submission" date="2019-03" db="EMBL/GenBank/DDBJ databases">
        <title>First draft genome of Liparis tanakae, snailfish: a comprehensive survey of snailfish specific genes.</title>
        <authorList>
            <person name="Kim W."/>
            <person name="Song I."/>
            <person name="Jeong J.-H."/>
            <person name="Kim D."/>
            <person name="Kim S."/>
            <person name="Ryu S."/>
            <person name="Song J.Y."/>
            <person name="Lee S.K."/>
        </authorList>
    </citation>
    <scope>NUCLEOTIDE SEQUENCE [LARGE SCALE GENOMIC DNA]</scope>
    <source>
        <tissue evidence="2">Muscle</tissue>
    </source>
</reference>